<protein>
    <submittedName>
        <fullName evidence="2">Uncharacterized protein</fullName>
    </submittedName>
</protein>
<evidence type="ECO:0000313" key="2">
    <source>
        <dbReference type="EMBL" id="CEL00028.1"/>
    </source>
</evidence>
<evidence type="ECO:0000256" key="1">
    <source>
        <dbReference type="SAM" id="MobiDB-lite"/>
    </source>
</evidence>
<proteinExistence type="predicted"/>
<reference evidence="2" key="1">
    <citation type="submission" date="2014-12" db="EMBL/GenBank/DDBJ databases">
        <title>Insight into the proteome of Arion vulgaris.</title>
        <authorList>
            <person name="Aradska J."/>
            <person name="Bulat T."/>
            <person name="Smidak R."/>
            <person name="Sarate P."/>
            <person name="Gangsoo J."/>
            <person name="Sialana F."/>
            <person name="Bilban M."/>
            <person name="Lubec G."/>
        </authorList>
    </citation>
    <scope>NUCLEOTIDE SEQUENCE</scope>
    <source>
        <tissue evidence="2">Skin</tissue>
    </source>
</reference>
<dbReference type="AlphaFoldDB" id="A0A0B7C4A3"/>
<sequence>SHSSTGTRSGAKKPEKQGLSATLTLSTDTHEVPTTSNLCGIPTETVINTRRLQDLNEPTDSSVFSECHRKNVSRKNTSALQI</sequence>
<feature type="non-terminal residue" evidence="2">
    <location>
        <position position="82"/>
    </location>
</feature>
<dbReference type="EMBL" id="HACG01053157">
    <property type="protein sequence ID" value="CEL00028.1"/>
    <property type="molecule type" value="Transcribed_RNA"/>
</dbReference>
<feature type="compositionally biased region" description="Polar residues" evidence="1">
    <location>
        <begin position="19"/>
        <end position="38"/>
    </location>
</feature>
<gene>
    <name evidence="2" type="primary">ORF222680</name>
</gene>
<accession>A0A0B7C4A3</accession>
<feature type="non-terminal residue" evidence="2">
    <location>
        <position position="1"/>
    </location>
</feature>
<name>A0A0B7C4A3_9EUPU</name>
<feature type="region of interest" description="Disordered" evidence="1">
    <location>
        <begin position="1"/>
        <end position="38"/>
    </location>
</feature>
<organism evidence="2">
    <name type="scientific">Arion vulgaris</name>
    <dbReference type="NCBI Taxonomy" id="1028688"/>
    <lineage>
        <taxon>Eukaryota</taxon>
        <taxon>Metazoa</taxon>
        <taxon>Spiralia</taxon>
        <taxon>Lophotrochozoa</taxon>
        <taxon>Mollusca</taxon>
        <taxon>Gastropoda</taxon>
        <taxon>Heterobranchia</taxon>
        <taxon>Euthyneura</taxon>
        <taxon>Panpulmonata</taxon>
        <taxon>Eupulmonata</taxon>
        <taxon>Stylommatophora</taxon>
        <taxon>Helicina</taxon>
        <taxon>Arionoidea</taxon>
        <taxon>Arionidae</taxon>
        <taxon>Arion</taxon>
    </lineage>
</organism>